<evidence type="ECO:0000313" key="4">
    <source>
        <dbReference type="Proteomes" id="UP001238601"/>
    </source>
</evidence>
<keyword evidence="4" id="KW-1185">Reference proteome</keyword>
<gene>
    <name evidence="2" type="ORF">GRI55_10050</name>
    <name evidence="1" type="ORF">QOZ97_000375</name>
</gene>
<evidence type="ECO:0000313" key="2">
    <source>
        <dbReference type="EMBL" id="MXP36112.1"/>
    </source>
</evidence>
<dbReference type="RefSeq" id="WP_160767079.1">
    <property type="nucleotide sequence ID" value="NZ_JAUSWK010000001.1"/>
</dbReference>
<dbReference type="EMBL" id="JAUSWK010000001">
    <property type="protein sequence ID" value="MDQ0564865.1"/>
    <property type="molecule type" value="Genomic_DNA"/>
</dbReference>
<dbReference type="Proteomes" id="UP001238601">
    <property type="component" value="Unassembled WGS sequence"/>
</dbReference>
<proteinExistence type="predicted"/>
<organism evidence="2 3">
    <name type="scientific">Qipengyuania citrea</name>
    <dbReference type="NCBI Taxonomy" id="225971"/>
    <lineage>
        <taxon>Bacteria</taxon>
        <taxon>Pseudomonadati</taxon>
        <taxon>Pseudomonadota</taxon>
        <taxon>Alphaproteobacteria</taxon>
        <taxon>Sphingomonadales</taxon>
        <taxon>Erythrobacteraceae</taxon>
        <taxon>Qipengyuania</taxon>
    </lineage>
</organism>
<evidence type="ECO:0000313" key="3">
    <source>
        <dbReference type="Proteomes" id="UP000439914"/>
    </source>
</evidence>
<dbReference type="GeneID" id="93685216"/>
<comment type="caution">
    <text evidence="2">The sequence shown here is derived from an EMBL/GenBank/DDBJ whole genome shotgun (WGS) entry which is preliminary data.</text>
</comment>
<accession>A0A6I4UB01</accession>
<sequence length="81" mass="8712">MAGPLIEAPTLGGIGNFTIRLDANLAADTLKNPGGAWMHGGVVRTVFSAQLRNQGKLLHFTSAIRIAVLLQCFFYGFHGRD</sequence>
<reference evidence="1 4" key="2">
    <citation type="submission" date="2023-07" db="EMBL/GenBank/DDBJ databases">
        <title>Genomic Encyclopedia of Type Strains, Phase IV (KMG-IV): sequencing the most valuable type-strain genomes for metagenomic binning, comparative biology and taxonomic classification.</title>
        <authorList>
            <person name="Goeker M."/>
        </authorList>
    </citation>
    <scope>NUCLEOTIDE SEQUENCE [LARGE SCALE GENOMIC DNA]</scope>
    <source>
        <strain evidence="1 4">DSM 14432</strain>
    </source>
</reference>
<evidence type="ECO:0000313" key="1">
    <source>
        <dbReference type="EMBL" id="MDQ0564865.1"/>
    </source>
</evidence>
<name>A0A6I4UB01_9SPHN</name>
<dbReference type="AlphaFoldDB" id="A0A6I4UB01"/>
<dbReference type="Proteomes" id="UP000439914">
    <property type="component" value="Unassembled WGS sequence"/>
</dbReference>
<dbReference type="EMBL" id="WTYG01000003">
    <property type="protein sequence ID" value="MXP36112.1"/>
    <property type="molecule type" value="Genomic_DNA"/>
</dbReference>
<reference evidence="2 3" key="1">
    <citation type="submission" date="2019-12" db="EMBL/GenBank/DDBJ databases">
        <title>Genomic-based taxomic classification of the family Erythrobacteraceae.</title>
        <authorList>
            <person name="Xu L."/>
        </authorList>
    </citation>
    <scope>NUCLEOTIDE SEQUENCE [LARGE SCALE GENOMIC DNA]</scope>
    <source>
        <strain evidence="2 3">CGMCC 1.8703</strain>
    </source>
</reference>
<protein>
    <submittedName>
        <fullName evidence="2">Uncharacterized protein</fullName>
    </submittedName>
</protein>